<dbReference type="InterPro" id="IPR032687">
    <property type="entry name" value="AraC-type_N"/>
</dbReference>
<dbReference type="PANTHER" id="PTHR47894:SF1">
    <property type="entry name" value="HTH-TYPE TRANSCRIPTIONAL REGULATOR VQSM"/>
    <property type="match status" value="1"/>
</dbReference>
<name>A0ABV6PRE5_9BURK</name>
<keyword evidence="2" id="KW-0238">DNA-binding</keyword>
<dbReference type="EMBL" id="JBHLTN010000014">
    <property type="protein sequence ID" value="MFC0592416.1"/>
    <property type="molecule type" value="Genomic_DNA"/>
</dbReference>
<evidence type="ECO:0000256" key="2">
    <source>
        <dbReference type="ARBA" id="ARBA00023125"/>
    </source>
</evidence>
<dbReference type="Pfam" id="PF12833">
    <property type="entry name" value="HTH_18"/>
    <property type="match status" value="1"/>
</dbReference>
<dbReference type="SUPFAM" id="SSF46689">
    <property type="entry name" value="Homeodomain-like"/>
    <property type="match status" value="1"/>
</dbReference>
<gene>
    <name evidence="5" type="ORF">ACFFGG_07590</name>
</gene>
<sequence>MISPDPTGAAPGAAAHTGTPMAFVRAIVQAYAQRGLDADAALAKAQITTPTGAAEAGYVSALQFERLCFAAMQELDDEAPGWFHRRLPWGSYGMLTRASQGAPTLGVALARWCRHHGLLTSDVQLRLAVAGERASVQLSDQLPATAPREFALLSLLRNVDGLACWWIDSRIPLQSAEFPFAAPPHAEVYARLFPGPVVFDAPAAALRFDARYLDLPLRRDNAALDQMLHRALPLMVRPYRRDRLLALRVRQLLQADLAHTAQSLAAALALSPRSLHRQLAAEGMALQALKDEQRQARAVELLQRSQRPVKQIAREVGFGSDKSFARAFRLWTGQTPEACRHGGRADAQLGARPANAA</sequence>
<dbReference type="Proteomes" id="UP001589834">
    <property type="component" value="Unassembled WGS sequence"/>
</dbReference>
<evidence type="ECO:0000256" key="3">
    <source>
        <dbReference type="ARBA" id="ARBA00023163"/>
    </source>
</evidence>
<organism evidence="5 6">
    <name type="scientific">Ottowia pentelensis</name>
    <dbReference type="NCBI Taxonomy" id="511108"/>
    <lineage>
        <taxon>Bacteria</taxon>
        <taxon>Pseudomonadati</taxon>
        <taxon>Pseudomonadota</taxon>
        <taxon>Betaproteobacteria</taxon>
        <taxon>Burkholderiales</taxon>
        <taxon>Comamonadaceae</taxon>
        <taxon>Ottowia</taxon>
    </lineage>
</organism>
<keyword evidence="1" id="KW-0805">Transcription regulation</keyword>
<evidence type="ECO:0000313" key="5">
    <source>
        <dbReference type="EMBL" id="MFC0592416.1"/>
    </source>
</evidence>
<dbReference type="Pfam" id="PF12625">
    <property type="entry name" value="Arabinose_bd"/>
    <property type="match status" value="1"/>
</dbReference>
<comment type="caution">
    <text evidence="5">The sequence shown here is derived from an EMBL/GenBank/DDBJ whole genome shotgun (WGS) entry which is preliminary data.</text>
</comment>
<evidence type="ECO:0000313" key="6">
    <source>
        <dbReference type="Proteomes" id="UP001589834"/>
    </source>
</evidence>
<evidence type="ECO:0000256" key="1">
    <source>
        <dbReference type="ARBA" id="ARBA00023015"/>
    </source>
</evidence>
<dbReference type="InterPro" id="IPR018060">
    <property type="entry name" value="HTH_AraC"/>
</dbReference>
<dbReference type="PROSITE" id="PS01124">
    <property type="entry name" value="HTH_ARAC_FAMILY_2"/>
    <property type="match status" value="1"/>
</dbReference>
<dbReference type="PANTHER" id="PTHR47894">
    <property type="entry name" value="HTH-TYPE TRANSCRIPTIONAL REGULATOR GADX"/>
    <property type="match status" value="1"/>
</dbReference>
<dbReference type="Gene3D" id="1.10.10.60">
    <property type="entry name" value="Homeodomain-like"/>
    <property type="match status" value="1"/>
</dbReference>
<dbReference type="InterPro" id="IPR009057">
    <property type="entry name" value="Homeodomain-like_sf"/>
</dbReference>
<feature type="domain" description="HTH araC/xylS-type" evidence="4">
    <location>
        <begin position="242"/>
        <end position="342"/>
    </location>
</feature>
<keyword evidence="3" id="KW-0804">Transcription</keyword>
<accession>A0ABV6PRE5</accession>
<reference evidence="5 6" key="1">
    <citation type="submission" date="2024-09" db="EMBL/GenBank/DDBJ databases">
        <authorList>
            <person name="Sun Q."/>
            <person name="Mori K."/>
        </authorList>
    </citation>
    <scope>NUCLEOTIDE SEQUENCE [LARGE SCALE GENOMIC DNA]</scope>
    <source>
        <strain evidence="5 6">NCAIM B.02336</strain>
    </source>
</reference>
<dbReference type="RefSeq" id="WP_377481708.1">
    <property type="nucleotide sequence ID" value="NZ_JBHLTN010000014.1"/>
</dbReference>
<proteinExistence type="predicted"/>
<keyword evidence="6" id="KW-1185">Reference proteome</keyword>
<evidence type="ECO:0000259" key="4">
    <source>
        <dbReference type="PROSITE" id="PS01124"/>
    </source>
</evidence>
<dbReference type="SMART" id="SM00342">
    <property type="entry name" value="HTH_ARAC"/>
    <property type="match status" value="1"/>
</dbReference>
<protein>
    <submittedName>
        <fullName evidence="5">AraC family transcriptional regulator</fullName>
    </submittedName>
</protein>